<dbReference type="RefSeq" id="WP_095606765.1">
    <property type="nucleotide sequence ID" value="NZ_NSKE01000007.1"/>
</dbReference>
<reference evidence="6 7" key="1">
    <citation type="submission" date="2017-08" db="EMBL/GenBank/DDBJ databases">
        <title>Aliifodinibius alkalisoli sp. nov., isolated from saline alkaline soil.</title>
        <authorList>
            <person name="Liu D."/>
            <person name="Zhang G."/>
        </authorList>
    </citation>
    <scope>NUCLEOTIDE SEQUENCE [LARGE SCALE GENOMIC DNA]</scope>
    <source>
        <strain evidence="6 7">WN023</strain>
    </source>
</reference>
<evidence type="ECO:0000256" key="2">
    <source>
        <dbReference type="ARBA" id="ARBA00022692"/>
    </source>
</evidence>
<evidence type="ECO:0000256" key="4">
    <source>
        <dbReference type="ARBA" id="ARBA00023136"/>
    </source>
</evidence>
<sequence>MHLEKAGLFKQIWHFVLHLRWHYQLFILSGGFLLGGFLSDDLTVIPFVIQFLNVHLLLFGGATAYNSFWDKDEGPIGGLKHPPKMRPWMWPASLILQFIGLGIAMGEGILFATIYILSMFFFWLYSTPLARWKSHPTKSLVAIGVSTGLNSVLLGYLAAGNSLLSLWVFVAAVGASLLLLSLYPISQIYQLDEDRKRGDQTFVVRYGRKGVGRFFIGGFSIGLTLVTLAMGQSHLRLSVLFGLVGLLILIVGQSIVRSLGSTQADYSKVMRIKYGTSLCFVCFLIAGIVLKHLRIDGISWVAKLLLE</sequence>
<feature type="transmembrane region" description="Helical" evidence="5">
    <location>
        <begin position="210"/>
        <end position="231"/>
    </location>
</feature>
<comment type="caution">
    <text evidence="6">The sequence shown here is derived from an EMBL/GenBank/DDBJ whole genome shotgun (WGS) entry which is preliminary data.</text>
</comment>
<feature type="transmembrane region" description="Helical" evidence="5">
    <location>
        <begin position="139"/>
        <end position="158"/>
    </location>
</feature>
<evidence type="ECO:0000313" key="7">
    <source>
        <dbReference type="Proteomes" id="UP000218831"/>
    </source>
</evidence>
<feature type="transmembrane region" description="Helical" evidence="5">
    <location>
        <begin position="21"/>
        <end position="38"/>
    </location>
</feature>
<name>A0A2A2G990_9BACT</name>
<keyword evidence="7" id="KW-1185">Reference proteome</keyword>
<dbReference type="OrthoDB" id="665023at2"/>
<evidence type="ECO:0000256" key="5">
    <source>
        <dbReference type="SAM" id="Phobius"/>
    </source>
</evidence>
<feature type="transmembrane region" description="Helical" evidence="5">
    <location>
        <begin position="272"/>
        <end position="290"/>
    </location>
</feature>
<dbReference type="EMBL" id="NSKE01000007">
    <property type="protein sequence ID" value="PAU93574.1"/>
    <property type="molecule type" value="Genomic_DNA"/>
</dbReference>
<organism evidence="6 7">
    <name type="scientific">Fodinibius salipaludis</name>
    <dbReference type="NCBI Taxonomy" id="2032627"/>
    <lineage>
        <taxon>Bacteria</taxon>
        <taxon>Pseudomonadati</taxon>
        <taxon>Balneolota</taxon>
        <taxon>Balneolia</taxon>
        <taxon>Balneolales</taxon>
        <taxon>Balneolaceae</taxon>
        <taxon>Fodinibius</taxon>
    </lineage>
</organism>
<dbReference type="GO" id="GO:0016765">
    <property type="term" value="F:transferase activity, transferring alkyl or aryl (other than methyl) groups"/>
    <property type="evidence" value="ECO:0007669"/>
    <property type="project" value="InterPro"/>
</dbReference>
<evidence type="ECO:0000256" key="3">
    <source>
        <dbReference type="ARBA" id="ARBA00022989"/>
    </source>
</evidence>
<protein>
    <recommendedName>
        <fullName evidence="8">Ubiquinone biosynthesis protein UbiA</fullName>
    </recommendedName>
</protein>
<feature type="transmembrane region" description="Helical" evidence="5">
    <location>
        <begin position="44"/>
        <end position="66"/>
    </location>
</feature>
<feature type="transmembrane region" description="Helical" evidence="5">
    <location>
        <begin position="109"/>
        <end position="127"/>
    </location>
</feature>
<evidence type="ECO:0008006" key="8">
    <source>
        <dbReference type="Google" id="ProtNLM"/>
    </source>
</evidence>
<evidence type="ECO:0000256" key="1">
    <source>
        <dbReference type="ARBA" id="ARBA00004141"/>
    </source>
</evidence>
<dbReference type="InterPro" id="IPR000537">
    <property type="entry name" value="UbiA_prenyltransferase"/>
</dbReference>
<dbReference type="Pfam" id="PF01040">
    <property type="entry name" value="UbiA"/>
    <property type="match status" value="1"/>
</dbReference>
<dbReference type="Proteomes" id="UP000218831">
    <property type="component" value="Unassembled WGS sequence"/>
</dbReference>
<dbReference type="AlphaFoldDB" id="A0A2A2G990"/>
<evidence type="ECO:0000313" key="6">
    <source>
        <dbReference type="EMBL" id="PAU93574.1"/>
    </source>
</evidence>
<dbReference type="GO" id="GO:0016020">
    <property type="term" value="C:membrane"/>
    <property type="evidence" value="ECO:0007669"/>
    <property type="project" value="UniProtKB-SubCell"/>
</dbReference>
<comment type="subcellular location">
    <subcellularLocation>
        <location evidence="1">Membrane</location>
        <topology evidence="1">Multi-pass membrane protein</topology>
    </subcellularLocation>
</comment>
<keyword evidence="3 5" id="KW-1133">Transmembrane helix</keyword>
<accession>A0A2A2G990</accession>
<gene>
    <name evidence="6" type="ORF">CK503_10480</name>
</gene>
<proteinExistence type="predicted"/>
<keyword evidence="2 5" id="KW-0812">Transmembrane</keyword>
<feature type="transmembrane region" description="Helical" evidence="5">
    <location>
        <begin position="164"/>
        <end position="189"/>
    </location>
</feature>
<keyword evidence="4 5" id="KW-0472">Membrane</keyword>
<feature type="transmembrane region" description="Helical" evidence="5">
    <location>
        <begin position="237"/>
        <end position="260"/>
    </location>
</feature>